<dbReference type="GO" id="GO:0000785">
    <property type="term" value="C:chromatin"/>
    <property type="evidence" value="ECO:0007669"/>
    <property type="project" value="TreeGrafter"/>
</dbReference>
<dbReference type="FunFam" id="3.30.160.60:FF:002343">
    <property type="entry name" value="Zinc finger protein 33A"/>
    <property type="match status" value="1"/>
</dbReference>
<evidence type="ECO:0000256" key="7">
    <source>
        <dbReference type="ARBA" id="ARBA00022786"/>
    </source>
</evidence>
<sequence length="895" mass="98962">MPDASVDDYDGFQTQFSLIMETILQTAVREATKLYDSTLQRLKAELVQLRQETVNTKTGDSSSLNTKRFSEAGSQRTGNVCKYREIAVQCEKPILVDQGCSPHQFIGQRLNVGDITSDKLTDLCATEDGNRQLALLLIKQEPQETECNRYAPGYFLLKQEGAEPILVRREPNKDTVERVVIPPALQTITRNQSNHRGKSPPPVTPSSCSHRVDSCGQKPNQTIQPIQDTSKRTLENSEGLSSQNKRHNPSAPTQTSTSSVLPNLTQTPASTVNTSVPMIELSGAPSIPQTKPTTSLVHRRPNPNPQTSNQTVVSQKESSNICQNTYLPTHVPPNQVLITPPHSSKQPAQALVSHAEKTISNIASLNQATEPLTQCSSQRIQPPFFPPQSVKTPTQEVAPQIHTGVPSGHVPFVAAPSTLPLVQDRILPTTLVPPQSQVFPSPQVMPAHSATSSPSFPFPLVLPHNPAQATPPSYLPTHVPYTSPHLPGNAIQGSVSLNPPRPQPPLMQSQYPPQSDQFSSSPDQFFPPPDNTPGLLESLDTLHLHSPIVITPQDAPEQAPMHHFQPSGQFAPLLTLKEQQAAASANAVLGRVPVPCLERPESPVHNFEADVAFSPCHTERNDKDLSEDDDTPTLQSRLRKQRKISAISRQIDAAGKGSTFMVRDKRVDQVQNNLISETPHSGQNNGNQPLPKPSSKTLQRNTECPECGRVLSNASALENHMRLHTGERPYTCSQCGKAFPSVRGLNRHVKVHAEEKRYQCEECGKSFVYHFTLTKHQLIHSGERPFPCKVCGKRFLAKADRATHMRMHTGEKPFSCTLCGKKFKHRVALNMHMQGHRGEKRYICPHCEKGFVDLGNFKRHKLIHTGERPFECKQCGKRFTQSAHLKKHVNTQHVT</sequence>
<feature type="domain" description="C2H2-type" evidence="15">
    <location>
        <begin position="758"/>
        <end position="785"/>
    </location>
</feature>
<dbReference type="Pfam" id="PF13894">
    <property type="entry name" value="zf-C2H2_4"/>
    <property type="match status" value="1"/>
</dbReference>
<keyword evidence="11" id="KW-0804">Transcription</keyword>
<keyword evidence="4" id="KW-0479">Metal-binding</keyword>
<evidence type="ECO:0000256" key="3">
    <source>
        <dbReference type="ARBA" id="ARBA00004906"/>
    </source>
</evidence>
<evidence type="ECO:0000256" key="4">
    <source>
        <dbReference type="ARBA" id="ARBA00022723"/>
    </source>
</evidence>
<accession>A0AA88TVB4</accession>
<feature type="region of interest" description="Disordered" evidence="14">
    <location>
        <begin position="479"/>
        <end position="531"/>
    </location>
</feature>
<evidence type="ECO:0000313" key="16">
    <source>
        <dbReference type="EMBL" id="KAK2909107.1"/>
    </source>
</evidence>
<feature type="region of interest" description="Disordered" evidence="14">
    <location>
        <begin position="177"/>
        <end position="270"/>
    </location>
</feature>
<name>A0AA88TVB4_9TELE</name>
<evidence type="ECO:0000256" key="8">
    <source>
        <dbReference type="ARBA" id="ARBA00022833"/>
    </source>
</evidence>
<dbReference type="GO" id="GO:0005667">
    <property type="term" value="C:transcription regulator complex"/>
    <property type="evidence" value="ECO:0007669"/>
    <property type="project" value="TreeGrafter"/>
</dbReference>
<dbReference type="PANTHER" id="PTHR14003">
    <property type="entry name" value="TRANSCRIPTIONAL REPRESSOR PROTEIN YY"/>
    <property type="match status" value="1"/>
</dbReference>
<feature type="domain" description="C2H2-type" evidence="15">
    <location>
        <begin position="842"/>
        <end position="869"/>
    </location>
</feature>
<feature type="domain" description="C2H2-type" evidence="15">
    <location>
        <begin position="786"/>
        <end position="813"/>
    </location>
</feature>
<feature type="region of interest" description="Disordered" evidence="14">
    <location>
        <begin position="676"/>
        <end position="702"/>
    </location>
</feature>
<dbReference type="EMBL" id="JAUYZG010000004">
    <property type="protein sequence ID" value="KAK2909107.1"/>
    <property type="molecule type" value="Genomic_DNA"/>
</dbReference>
<dbReference type="SMART" id="SM00355">
    <property type="entry name" value="ZnF_C2H2"/>
    <property type="match status" value="7"/>
</dbReference>
<feature type="domain" description="C2H2-type" evidence="15">
    <location>
        <begin position="870"/>
        <end position="895"/>
    </location>
</feature>
<evidence type="ECO:0000313" key="17">
    <source>
        <dbReference type="Proteomes" id="UP001187343"/>
    </source>
</evidence>
<keyword evidence="6 13" id="KW-0863">Zinc-finger</keyword>
<feature type="region of interest" description="Disordered" evidence="14">
    <location>
        <begin position="282"/>
        <end position="312"/>
    </location>
</feature>
<dbReference type="PANTHER" id="PTHR14003:SF23">
    <property type="entry name" value="ZINC FINGER PROTEIN 143"/>
    <property type="match status" value="1"/>
</dbReference>
<dbReference type="GO" id="GO:0000978">
    <property type="term" value="F:RNA polymerase II cis-regulatory region sequence-specific DNA binding"/>
    <property type="evidence" value="ECO:0007669"/>
    <property type="project" value="TreeGrafter"/>
</dbReference>
<reference evidence="16" key="1">
    <citation type="submission" date="2023-08" db="EMBL/GenBank/DDBJ databases">
        <title>Chromosome-level Genome Assembly of mud carp (Cirrhinus molitorella).</title>
        <authorList>
            <person name="Liu H."/>
        </authorList>
    </citation>
    <scope>NUCLEOTIDE SEQUENCE</scope>
    <source>
        <strain evidence="16">Prfri</strain>
        <tissue evidence="16">Muscle</tissue>
    </source>
</reference>
<feature type="region of interest" description="Disordered" evidence="14">
    <location>
        <begin position="618"/>
        <end position="642"/>
    </location>
</feature>
<evidence type="ECO:0000256" key="12">
    <source>
        <dbReference type="ARBA" id="ARBA00023242"/>
    </source>
</evidence>
<evidence type="ECO:0000256" key="10">
    <source>
        <dbReference type="ARBA" id="ARBA00023125"/>
    </source>
</evidence>
<comment type="subcellular location">
    <subcellularLocation>
        <location evidence="2">Nucleus</location>
    </subcellularLocation>
</comment>
<keyword evidence="10" id="KW-0238">DNA-binding</keyword>
<comment type="caution">
    <text evidence="16">The sequence shown here is derived from an EMBL/GenBank/DDBJ whole genome shotgun (WGS) entry which is preliminary data.</text>
</comment>
<evidence type="ECO:0000256" key="1">
    <source>
        <dbReference type="ARBA" id="ARBA00003767"/>
    </source>
</evidence>
<keyword evidence="7" id="KW-0833">Ubl conjugation pathway</keyword>
<feature type="domain" description="C2H2-type" evidence="15">
    <location>
        <begin position="702"/>
        <end position="729"/>
    </location>
</feature>
<dbReference type="PROSITE" id="PS00028">
    <property type="entry name" value="ZINC_FINGER_C2H2_1"/>
    <property type="match status" value="7"/>
</dbReference>
<dbReference type="GO" id="GO:0000981">
    <property type="term" value="F:DNA-binding transcription factor activity, RNA polymerase II-specific"/>
    <property type="evidence" value="ECO:0007669"/>
    <property type="project" value="TreeGrafter"/>
</dbReference>
<evidence type="ECO:0000256" key="2">
    <source>
        <dbReference type="ARBA" id="ARBA00004123"/>
    </source>
</evidence>
<feature type="compositionally biased region" description="Polar residues" evidence="14">
    <location>
        <begin position="287"/>
        <end position="296"/>
    </location>
</feature>
<gene>
    <name evidence="16" type="ORF">Q8A67_004944</name>
</gene>
<keyword evidence="8" id="KW-0862">Zinc</keyword>
<evidence type="ECO:0000256" key="9">
    <source>
        <dbReference type="ARBA" id="ARBA00023015"/>
    </source>
</evidence>
<dbReference type="GO" id="GO:0008270">
    <property type="term" value="F:zinc ion binding"/>
    <property type="evidence" value="ECO:0007669"/>
    <property type="project" value="UniProtKB-KW"/>
</dbReference>
<dbReference type="GO" id="GO:0031519">
    <property type="term" value="C:PcG protein complex"/>
    <property type="evidence" value="ECO:0007669"/>
    <property type="project" value="TreeGrafter"/>
</dbReference>
<dbReference type="PROSITE" id="PS50157">
    <property type="entry name" value="ZINC_FINGER_C2H2_2"/>
    <property type="match status" value="7"/>
</dbReference>
<dbReference type="AlphaFoldDB" id="A0AA88TVB4"/>
<feature type="domain" description="C2H2-type" evidence="15">
    <location>
        <begin position="814"/>
        <end position="841"/>
    </location>
</feature>
<dbReference type="SUPFAM" id="SSF57667">
    <property type="entry name" value="beta-beta-alpha zinc fingers"/>
    <property type="match status" value="4"/>
</dbReference>
<feature type="compositionally biased region" description="Low complexity" evidence="14">
    <location>
        <begin position="508"/>
        <end position="524"/>
    </location>
</feature>
<evidence type="ECO:0000256" key="13">
    <source>
        <dbReference type="PROSITE-ProRule" id="PRU00042"/>
    </source>
</evidence>
<comment type="pathway">
    <text evidence="3">Protein modification; protein ubiquitination.</text>
</comment>
<proteinExistence type="predicted"/>
<feature type="compositionally biased region" description="Polar residues" evidence="14">
    <location>
        <begin position="217"/>
        <end position="228"/>
    </location>
</feature>
<dbReference type="Pfam" id="PF12874">
    <property type="entry name" value="zf-met"/>
    <property type="match status" value="1"/>
</dbReference>
<protein>
    <recommendedName>
        <fullName evidence="15">C2H2-type domain-containing protein</fullName>
    </recommendedName>
</protein>
<dbReference type="Pfam" id="PF00096">
    <property type="entry name" value="zf-C2H2"/>
    <property type="match status" value="4"/>
</dbReference>
<dbReference type="FunFam" id="3.30.160.60:FF:001671">
    <property type="entry name" value="Zinc finger protein 94"/>
    <property type="match status" value="1"/>
</dbReference>
<dbReference type="Gene3D" id="3.30.160.60">
    <property type="entry name" value="Classic Zinc Finger"/>
    <property type="match status" value="7"/>
</dbReference>
<evidence type="ECO:0000256" key="11">
    <source>
        <dbReference type="ARBA" id="ARBA00023163"/>
    </source>
</evidence>
<dbReference type="Proteomes" id="UP001187343">
    <property type="component" value="Unassembled WGS sequence"/>
</dbReference>
<evidence type="ECO:0000259" key="15">
    <source>
        <dbReference type="PROSITE" id="PS50157"/>
    </source>
</evidence>
<keyword evidence="5" id="KW-0677">Repeat</keyword>
<organism evidence="16 17">
    <name type="scientific">Cirrhinus molitorella</name>
    <name type="common">mud carp</name>
    <dbReference type="NCBI Taxonomy" id="172907"/>
    <lineage>
        <taxon>Eukaryota</taxon>
        <taxon>Metazoa</taxon>
        <taxon>Chordata</taxon>
        <taxon>Craniata</taxon>
        <taxon>Vertebrata</taxon>
        <taxon>Euteleostomi</taxon>
        <taxon>Actinopterygii</taxon>
        <taxon>Neopterygii</taxon>
        <taxon>Teleostei</taxon>
        <taxon>Ostariophysi</taxon>
        <taxon>Cypriniformes</taxon>
        <taxon>Cyprinidae</taxon>
        <taxon>Labeoninae</taxon>
        <taxon>Labeonini</taxon>
        <taxon>Cirrhinus</taxon>
    </lineage>
</organism>
<dbReference type="InterPro" id="IPR036236">
    <property type="entry name" value="Znf_C2H2_sf"/>
</dbReference>
<keyword evidence="9" id="KW-0805">Transcription regulation</keyword>
<evidence type="ECO:0000256" key="5">
    <source>
        <dbReference type="ARBA" id="ARBA00022737"/>
    </source>
</evidence>
<comment type="function">
    <text evidence="1">May be involved in transcriptional regulation.</text>
</comment>
<feature type="compositionally biased region" description="Polar residues" evidence="14">
    <location>
        <begin position="250"/>
        <end position="270"/>
    </location>
</feature>
<keyword evidence="17" id="KW-1185">Reference proteome</keyword>
<dbReference type="FunFam" id="3.30.160.60:FF:000446">
    <property type="entry name" value="Zinc finger protein"/>
    <property type="match status" value="1"/>
</dbReference>
<feature type="domain" description="C2H2-type" evidence="15">
    <location>
        <begin position="730"/>
        <end position="757"/>
    </location>
</feature>
<dbReference type="InterPro" id="IPR013087">
    <property type="entry name" value="Znf_C2H2_type"/>
</dbReference>
<evidence type="ECO:0000256" key="6">
    <source>
        <dbReference type="ARBA" id="ARBA00022771"/>
    </source>
</evidence>
<keyword evidence="12" id="KW-0539">Nucleus</keyword>
<dbReference type="FunFam" id="3.30.160.60:FF:000097">
    <property type="entry name" value="Zinc finger protein"/>
    <property type="match status" value="3"/>
</dbReference>
<evidence type="ECO:0000256" key="14">
    <source>
        <dbReference type="SAM" id="MobiDB-lite"/>
    </source>
</evidence>